<feature type="binding site" evidence="2">
    <location>
        <begin position="47"/>
        <end position="54"/>
    </location>
    <ligand>
        <name>ATP</name>
        <dbReference type="ChEBI" id="CHEBI:30616"/>
    </ligand>
</feature>
<proteinExistence type="predicted"/>
<protein>
    <submittedName>
        <fullName evidence="3">Chloramphenicol phosphotransferase</fullName>
    </submittedName>
</protein>
<sequence>MAASAAWCRNCPARADKLWNQKSPGNGAFFVGRGGRVRIGQIIILNGAPRSGKSSIVQAIQETFDGVWMNLGVDTVAQITPPKFRPGIGLRPGGERPDLEMHVPRFYAALYESIAAHSRSGLNVVADLGHHNAYSKPLNILADCAGRLAGLPVLFVGIRCPIEVILERRARSAANKGYVTGSSDDPVPRPVRLWQEEVHRPGIYDLEVDTSLLSPQQCAEAIRRRLDHGPPASAFRSLAQSQVG</sequence>
<evidence type="ECO:0000256" key="1">
    <source>
        <dbReference type="PIRSR" id="PIRSR007531-1"/>
    </source>
</evidence>
<dbReference type="Gene3D" id="3.40.50.300">
    <property type="entry name" value="P-loop containing nucleotide triphosphate hydrolases"/>
    <property type="match status" value="1"/>
</dbReference>
<name>A0A2A6FEX8_9HYPH</name>
<dbReference type="GO" id="GO:0005524">
    <property type="term" value="F:ATP binding"/>
    <property type="evidence" value="ECO:0007669"/>
    <property type="project" value="InterPro"/>
</dbReference>
<keyword evidence="3" id="KW-0808">Transferase</keyword>
<comment type="caution">
    <text evidence="3">The sequence shown here is derived from an EMBL/GenBank/DDBJ whole genome shotgun (WGS) entry which is preliminary data.</text>
</comment>
<organism evidence="3 4">
    <name type="scientific">Mesorhizobium sanjuanii</name>
    <dbReference type="NCBI Taxonomy" id="2037900"/>
    <lineage>
        <taxon>Bacteria</taxon>
        <taxon>Pseudomonadati</taxon>
        <taxon>Pseudomonadota</taxon>
        <taxon>Alphaproteobacteria</taxon>
        <taxon>Hyphomicrobiales</taxon>
        <taxon>Phyllobacteriaceae</taxon>
        <taxon>Mesorhizobium</taxon>
    </lineage>
</organism>
<dbReference type="AlphaFoldDB" id="A0A2A6FEX8"/>
<dbReference type="InterPro" id="IPR012853">
    <property type="entry name" value="CPT"/>
</dbReference>
<evidence type="ECO:0000256" key="2">
    <source>
        <dbReference type="PIRSR" id="PIRSR007531-2"/>
    </source>
</evidence>
<dbReference type="InterPro" id="IPR027417">
    <property type="entry name" value="P-loop_NTPase"/>
</dbReference>
<keyword evidence="4" id="KW-1185">Reference proteome</keyword>
<evidence type="ECO:0000313" key="4">
    <source>
        <dbReference type="Proteomes" id="UP000219182"/>
    </source>
</evidence>
<evidence type="ECO:0000313" key="3">
    <source>
        <dbReference type="EMBL" id="PDQ20236.1"/>
    </source>
</evidence>
<dbReference type="GO" id="GO:0016740">
    <property type="term" value="F:transferase activity"/>
    <property type="evidence" value="ECO:0007669"/>
    <property type="project" value="UniProtKB-KW"/>
</dbReference>
<dbReference type="SUPFAM" id="SSF52540">
    <property type="entry name" value="P-loop containing nucleoside triphosphate hydrolases"/>
    <property type="match status" value="1"/>
</dbReference>
<gene>
    <name evidence="3" type="ORF">CN311_15105</name>
</gene>
<reference evidence="3 4" key="1">
    <citation type="submission" date="2017-09" db="EMBL/GenBank/DDBJ databases">
        <title>Mesorhizobum sanjuanii sp. nov. isolated from nodules of Lotus tenuis in saline-alkaline lowlands of Flooding Pampa.</title>
        <authorList>
            <person name="Sannazzaro A.I."/>
            <person name="Torres Tejerizo G.A."/>
            <person name="Fontana F."/>
            <person name="Cumpa Velazquez L.M."/>
            <person name="Hansen L."/>
            <person name="Pistorio M."/>
            <person name="Estrella M.J."/>
        </authorList>
    </citation>
    <scope>NUCLEOTIDE SEQUENCE [LARGE SCALE GENOMIC DNA]</scope>
    <source>
        <strain evidence="3 4">BSA136</strain>
    </source>
</reference>
<accession>A0A2A6FEX8</accession>
<dbReference type="EMBL" id="NWQG01000089">
    <property type="protein sequence ID" value="PDQ20236.1"/>
    <property type="molecule type" value="Genomic_DNA"/>
</dbReference>
<dbReference type="Pfam" id="PF07931">
    <property type="entry name" value="CPT"/>
    <property type="match status" value="1"/>
</dbReference>
<feature type="active site" evidence="1">
    <location>
        <position position="74"/>
    </location>
</feature>
<dbReference type="Proteomes" id="UP000219182">
    <property type="component" value="Unassembled WGS sequence"/>
</dbReference>
<dbReference type="PIRSF" id="PIRSF007531">
    <property type="entry name" value="CPT"/>
    <property type="match status" value="1"/>
</dbReference>